<dbReference type="Proteomes" id="UP000887579">
    <property type="component" value="Unplaced"/>
</dbReference>
<protein>
    <submittedName>
        <fullName evidence="2">DUF19 domain-containing protein</fullName>
    </submittedName>
</protein>
<dbReference type="WBParaSite" id="ES5_v2.g23489.t1">
    <property type="protein sequence ID" value="ES5_v2.g23489.t1"/>
    <property type="gene ID" value="ES5_v2.g23489"/>
</dbReference>
<name>A0AC34G238_9BILA</name>
<proteinExistence type="predicted"/>
<evidence type="ECO:0000313" key="2">
    <source>
        <dbReference type="WBParaSite" id="ES5_v2.g23489.t1"/>
    </source>
</evidence>
<evidence type="ECO:0000313" key="1">
    <source>
        <dbReference type="Proteomes" id="UP000887579"/>
    </source>
</evidence>
<sequence>MTKYDSALDKYRIHGWNGELYICNAGKQLINCIGTNDACVTVDVFKNISGLHDINSALLYVVDFREMSYRCIGSGFNEFKNTYSCLQQMKDCPGDPMTCDEIVPYIKCSEDMAYKLCGGEGRDFVCNTLDIQAKAWLNCDPLPTCSKNQTQSLLFKKFLHNKF</sequence>
<reference evidence="2" key="1">
    <citation type="submission" date="2022-11" db="UniProtKB">
        <authorList>
            <consortium name="WormBaseParasite"/>
        </authorList>
    </citation>
    <scope>IDENTIFICATION</scope>
</reference>
<accession>A0AC34G238</accession>
<organism evidence="1 2">
    <name type="scientific">Panagrolaimus sp. ES5</name>
    <dbReference type="NCBI Taxonomy" id="591445"/>
    <lineage>
        <taxon>Eukaryota</taxon>
        <taxon>Metazoa</taxon>
        <taxon>Ecdysozoa</taxon>
        <taxon>Nematoda</taxon>
        <taxon>Chromadorea</taxon>
        <taxon>Rhabditida</taxon>
        <taxon>Tylenchina</taxon>
        <taxon>Panagrolaimomorpha</taxon>
        <taxon>Panagrolaimoidea</taxon>
        <taxon>Panagrolaimidae</taxon>
        <taxon>Panagrolaimus</taxon>
    </lineage>
</organism>